<name>E6PCJ1_9ZZZZ</name>
<keyword evidence="1" id="KW-0472">Membrane</keyword>
<evidence type="ECO:0000259" key="2">
    <source>
        <dbReference type="Pfam" id="PF13548"/>
    </source>
</evidence>
<dbReference type="InterPro" id="IPR025196">
    <property type="entry name" value="DUF4126"/>
</dbReference>
<dbReference type="Pfam" id="PF13548">
    <property type="entry name" value="DUF4126"/>
    <property type="match status" value="1"/>
</dbReference>
<keyword evidence="1" id="KW-1133">Transmembrane helix</keyword>
<feature type="transmembrane region" description="Helical" evidence="1">
    <location>
        <begin position="156"/>
        <end position="176"/>
    </location>
</feature>
<gene>
    <name evidence="3" type="ORF">CARN1_2062</name>
</gene>
<dbReference type="EMBL" id="CABL01000001">
    <property type="protein sequence ID" value="CBH74175.1"/>
    <property type="molecule type" value="Genomic_DNA"/>
</dbReference>
<sequence>MQYAIAYALSSAAGLRAIFALAVASLAVHAGWFHPPANFAWLDAWPVTIALLVLAAIELLADKVPLLDHSLHVAQTVLKPAIAAVLVAGSLHGLPGPALVSLAILGALNALGIHAAAASGRGLSTTFTGGFGNPIVSLLEDMAALGLSVLAFLTPWLAAILALLVGAIAVRVLVGVRRTLFAKARANVGD</sequence>
<dbReference type="AlphaFoldDB" id="E6PCJ1"/>
<feature type="transmembrane region" description="Helical" evidence="1">
    <location>
        <begin position="44"/>
        <end position="61"/>
    </location>
</feature>
<reference evidence="3" key="1">
    <citation type="submission" date="2009-10" db="EMBL/GenBank/DDBJ databases">
        <title>Diversity of trophic interactions inside an arsenic-rich microbial ecosystem.</title>
        <authorList>
            <person name="Bertin P.N."/>
            <person name="Heinrich-Salmeron A."/>
            <person name="Pelletier E."/>
            <person name="Goulhen-Chollet F."/>
            <person name="Arsene-Ploetze F."/>
            <person name="Gallien S."/>
            <person name="Calteau A."/>
            <person name="Vallenet D."/>
            <person name="Casiot C."/>
            <person name="Chane-Woon-Ming B."/>
            <person name="Giloteaux L."/>
            <person name="Barakat M."/>
            <person name="Bonnefoy V."/>
            <person name="Bruneel O."/>
            <person name="Chandler M."/>
            <person name="Cleiss J."/>
            <person name="Duran R."/>
            <person name="Elbaz-Poulichet F."/>
            <person name="Fonknechten N."/>
            <person name="Lauga B."/>
            <person name="Mornico D."/>
            <person name="Ortet P."/>
            <person name="Schaeffer C."/>
            <person name="Siguier P."/>
            <person name="Alexander Thil Smith A."/>
            <person name="Van Dorsselaer A."/>
            <person name="Weissenbach J."/>
            <person name="Medigue C."/>
            <person name="Le Paslier D."/>
        </authorList>
    </citation>
    <scope>NUCLEOTIDE SEQUENCE</scope>
</reference>
<protein>
    <submittedName>
        <fullName evidence="3">Putative Permease of the major facilitator superfamily</fullName>
    </submittedName>
</protein>
<evidence type="ECO:0000313" key="3">
    <source>
        <dbReference type="EMBL" id="CBH74175.1"/>
    </source>
</evidence>
<organism evidence="3">
    <name type="scientific">mine drainage metagenome</name>
    <dbReference type="NCBI Taxonomy" id="410659"/>
    <lineage>
        <taxon>unclassified sequences</taxon>
        <taxon>metagenomes</taxon>
        <taxon>ecological metagenomes</taxon>
    </lineage>
</organism>
<evidence type="ECO:0000256" key="1">
    <source>
        <dbReference type="SAM" id="Phobius"/>
    </source>
</evidence>
<accession>E6PCJ1</accession>
<proteinExistence type="predicted"/>
<keyword evidence="1" id="KW-0812">Transmembrane</keyword>
<feature type="domain" description="DUF4126" evidence="2">
    <location>
        <begin position="4"/>
        <end position="173"/>
    </location>
</feature>
<comment type="caution">
    <text evidence="3">The sequence shown here is derived from an EMBL/GenBank/DDBJ whole genome shotgun (WGS) entry which is preliminary data.</text>
</comment>